<dbReference type="EMBL" id="JAPFFF010000012">
    <property type="protein sequence ID" value="KAK8875568.1"/>
    <property type="molecule type" value="Genomic_DNA"/>
</dbReference>
<name>A0ABR2JDI4_9EUKA</name>
<gene>
    <name evidence="4" type="ORF">M9Y10_005736</name>
    <name evidence="5" type="ORF">M9Y10_005737</name>
</gene>
<evidence type="ECO:0000313" key="4">
    <source>
        <dbReference type="EMBL" id="KAK8875567.1"/>
    </source>
</evidence>
<evidence type="ECO:0000313" key="6">
    <source>
        <dbReference type="Proteomes" id="UP001470230"/>
    </source>
</evidence>
<dbReference type="SMART" id="SM00717">
    <property type="entry name" value="SANT"/>
    <property type="match status" value="1"/>
</dbReference>
<evidence type="ECO:0000259" key="3">
    <source>
        <dbReference type="PROSITE" id="PS51294"/>
    </source>
</evidence>
<protein>
    <recommendedName>
        <fullName evidence="7">Myb-like domain-containing protein</fullName>
    </recommendedName>
</protein>
<dbReference type="Gene3D" id="1.10.10.60">
    <property type="entry name" value="Homeodomain-like"/>
    <property type="match status" value="1"/>
</dbReference>
<dbReference type="PROSITE" id="PS51294">
    <property type="entry name" value="HTH_MYB"/>
    <property type="match status" value="1"/>
</dbReference>
<feature type="region of interest" description="Disordered" evidence="1">
    <location>
        <begin position="250"/>
        <end position="310"/>
    </location>
</feature>
<dbReference type="CDD" id="cd00167">
    <property type="entry name" value="SANT"/>
    <property type="match status" value="1"/>
</dbReference>
<evidence type="ECO:0008006" key="7">
    <source>
        <dbReference type="Google" id="ProtNLM"/>
    </source>
</evidence>
<feature type="region of interest" description="Disordered" evidence="1">
    <location>
        <begin position="381"/>
        <end position="411"/>
    </location>
</feature>
<dbReference type="InterPro" id="IPR009057">
    <property type="entry name" value="Homeodomain-like_sf"/>
</dbReference>
<dbReference type="Pfam" id="PF00249">
    <property type="entry name" value="Myb_DNA-binding"/>
    <property type="match status" value="1"/>
</dbReference>
<keyword evidence="6" id="KW-1185">Reference proteome</keyword>
<feature type="domain" description="HTH myb-type" evidence="3">
    <location>
        <begin position="454"/>
        <end position="502"/>
    </location>
</feature>
<dbReference type="SUPFAM" id="SSF46689">
    <property type="entry name" value="Homeodomain-like"/>
    <property type="match status" value="1"/>
</dbReference>
<comment type="caution">
    <text evidence="5">The sequence shown here is derived from an EMBL/GenBank/DDBJ whole genome shotgun (WGS) entry which is preliminary data.</text>
</comment>
<evidence type="ECO:0000313" key="5">
    <source>
        <dbReference type="EMBL" id="KAK8875568.1"/>
    </source>
</evidence>
<evidence type="ECO:0000259" key="2">
    <source>
        <dbReference type="PROSITE" id="PS50090"/>
    </source>
</evidence>
<dbReference type="InterPro" id="IPR017930">
    <property type="entry name" value="Myb_dom"/>
</dbReference>
<feature type="compositionally biased region" description="Basic and acidic residues" evidence="1">
    <location>
        <begin position="269"/>
        <end position="280"/>
    </location>
</feature>
<proteinExistence type="predicted"/>
<dbReference type="InterPro" id="IPR001005">
    <property type="entry name" value="SANT/Myb"/>
</dbReference>
<evidence type="ECO:0000256" key="1">
    <source>
        <dbReference type="SAM" id="MobiDB-lite"/>
    </source>
</evidence>
<dbReference type="Proteomes" id="UP001470230">
    <property type="component" value="Unassembled WGS sequence"/>
</dbReference>
<organism evidence="5 6">
    <name type="scientific">Tritrichomonas musculus</name>
    <dbReference type="NCBI Taxonomy" id="1915356"/>
    <lineage>
        <taxon>Eukaryota</taxon>
        <taxon>Metamonada</taxon>
        <taxon>Parabasalia</taxon>
        <taxon>Tritrichomonadida</taxon>
        <taxon>Tritrichomonadidae</taxon>
        <taxon>Tritrichomonas</taxon>
    </lineage>
</organism>
<dbReference type="EMBL" id="JAPFFF010000012">
    <property type="protein sequence ID" value="KAK8875567.1"/>
    <property type="molecule type" value="Genomic_DNA"/>
</dbReference>
<accession>A0ABR2JDI4</accession>
<sequence>MTDSYSTHCDDPVNTIISTPTQNFSPNSNFNIENHIIPSFQPQNPVLRQKISPLSHNNFPNNFNNDIFSNTNYRFIPQFYTNIDGISPNKSSYAIFNPSNNSISHFDYLKFSFKYVAYQNLPFLSKIENNAAIDPDLTDDDDSDFISSYSSNTLLDYDDEPEDNSQNNFSIFNELHNLIDYSNPTHNNSVQCPLPESNSTNILVDSSSSLNISPVPECNNPVSQIPERPNQDSQFLERYNPVTQFPERIIPDSRFPENNNPDSQIPERIIPDSRFPERNNPESQIPEIIPQKSSHSEFKTPETQSQDYSSKCHKDIFSNTNYFTKPLHFTKNENLPSNKRSFTIYNPSDNKTSHIDYITFSFMPDPYENLPFSSKVEKGIAVDPDLPDEDDLKSKSCISSNSYSDYDDEPEEYSENNFSLFRELHTIIDSQPDSQQLSLQSTSKTQPHNLQIHNFTTSEDEIILQYISSHPSPNWNEVSSLISNKSPKACKSRYVNFLGPGSPSQSWSQFEDDLLLNYYWRLGPRCANQFPRIGESEDSPSLCY</sequence>
<dbReference type="PROSITE" id="PS50090">
    <property type="entry name" value="MYB_LIKE"/>
    <property type="match status" value="1"/>
</dbReference>
<reference evidence="5 6" key="1">
    <citation type="submission" date="2024-04" db="EMBL/GenBank/DDBJ databases">
        <title>Tritrichomonas musculus Genome.</title>
        <authorList>
            <person name="Alves-Ferreira E."/>
            <person name="Grigg M."/>
            <person name="Lorenzi H."/>
            <person name="Galac M."/>
        </authorList>
    </citation>
    <scope>NUCLEOTIDE SEQUENCE [LARGE SCALE GENOMIC DNA]</scope>
    <source>
        <strain evidence="5 6">EAF2021</strain>
    </source>
</reference>
<feature type="domain" description="Myb-like" evidence="2">
    <location>
        <begin position="454"/>
        <end position="498"/>
    </location>
</feature>